<accession>A0A0F9UWE0</accession>
<gene>
    <name evidence="2" type="ORF">LCGC14_0170080</name>
</gene>
<name>A0A0F9UWE0_9ZZZZ</name>
<evidence type="ECO:0000313" key="2">
    <source>
        <dbReference type="EMBL" id="KKN96079.1"/>
    </source>
</evidence>
<reference evidence="2" key="1">
    <citation type="journal article" date="2015" name="Nature">
        <title>Complex archaea that bridge the gap between prokaryotes and eukaryotes.</title>
        <authorList>
            <person name="Spang A."/>
            <person name="Saw J.H."/>
            <person name="Jorgensen S.L."/>
            <person name="Zaremba-Niedzwiedzka K."/>
            <person name="Martijn J."/>
            <person name="Lind A.E."/>
            <person name="van Eijk R."/>
            <person name="Schleper C."/>
            <person name="Guy L."/>
            <person name="Ettema T.J."/>
        </authorList>
    </citation>
    <scope>NUCLEOTIDE SEQUENCE</scope>
</reference>
<feature type="compositionally biased region" description="Basic and acidic residues" evidence="1">
    <location>
        <begin position="14"/>
        <end position="30"/>
    </location>
</feature>
<sequence length="113" mass="12459">MVTAPSGEQNDDQDVTRIKDEPHSAPEEARPSLPVQYLLNDISKHLGTDLTGVLPPELLEAYCMATISRNEPTGKLLKALLENFLKAYTGPTPDEAMKAFDFLTYLSDPESHS</sequence>
<protein>
    <submittedName>
        <fullName evidence="2">Uncharacterized protein</fullName>
    </submittedName>
</protein>
<feature type="region of interest" description="Disordered" evidence="1">
    <location>
        <begin position="1"/>
        <end position="32"/>
    </location>
</feature>
<organism evidence="2">
    <name type="scientific">marine sediment metagenome</name>
    <dbReference type="NCBI Taxonomy" id="412755"/>
    <lineage>
        <taxon>unclassified sequences</taxon>
        <taxon>metagenomes</taxon>
        <taxon>ecological metagenomes</taxon>
    </lineage>
</organism>
<dbReference type="AlphaFoldDB" id="A0A0F9UWE0"/>
<comment type="caution">
    <text evidence="2">The sequence shown here is derived from an EMBL/GenBank/DDBJ whole genome shotgun (WGS) entry which is preliminary data.</text>
</comment>
<evidence type="ECO:0000256" key="1">
    <source>
        <dbReference type="SAM" id="MobiDB-lite"/>
    </source>
</evidence>
<proteinExistence type="predicted"/>
<dbReference type="EMBL" id="LAZR01000066">
    <property type="protein sequence ID" value="KKN96079.1"/>
    <property type="molecule type" value="Genomic_DNA"/>
</dbReference>